<dbReference type="GO" id="GO:0005886">
    <property type="term" value="C:plasma membrane"/>
    <property type="evidence" value="ECO:0007669"/>
    <property type="project" value="UniProtKB-SubCell"/>
</dbReference>
<feature type="transmembrane region" description="Helical" evidence="10">
    <location>
        <begin position="311"/>
        <end position="329"/>
    </location>
</feature>
<evidence type="ECO:0000313" key="12">
    <source>
        <dbReference type="Proteomes" id="UP000504635"/>
    </source>
</evidence>
<feature type="transmembrane region" description="Helical" evidence="10">
    <location>
        <begin position="203"/>
        <end position="225"/>
    </location>
</feature>
<feature type="transmembrane region" description="Helical" evidence="10">
    <location>
        <begin position="151"/>
        <end position="173"/>
    </location>
</feature>
<feature type="transmembrane region" description="Helical" evidence="10">
    <location>
        <begin position="105"/>
        <end position="130"/>
    </location>
</feature>
<dbReference type="CDD" id="cd00637">
    <property type="entry name" value="7tm_classA_rhodopsin-like"/>
    <property type="match status" value="1"/>
</dbReference>
<feature type="transmembrane region" description="Helical" evidence="10">
    <location>
        <begin position="76"/>
        <end position="99"/>
    </location>
</feature>
<evidence type="ECO:0000256" key="7">
    <source>
        <dbReference type="ARBA" id="ARBA00023136"/>
    </source>
</evidence>
<feature type="domain" description="G-protein coupled receptors family 1 profile" evidence="11">
    <location>
        <begin position="53"/>
        <end position="334"/>
    </location>
</feature>
<evidence type="ECO:0000256" key="9">
    <source>
        <dbReference type="ARBA" id="ARBA00023224"/>
    </source>
</evidence>
<evidence type="ECO:0000256" key="4">
    <source>
        <dbReference type="ARBA" id="ARBA00022692"/>
    </source>
</evidence>
<dbReference type="PANTHER" id="PTHR24249">
    <property type="entry name" value="HISTAMINE RECEPTOR-RELATED G-PROTEIN COUPLED RECEPTOR"/>
    <property type="match status" value="1"/>
</dbReference>
<organism evidence="12 13">
    <name type="scientific">Sitophilus oryzae</name>
    <name type="common">Rice weevil</name>
    <name type="synonym">Curculio oryzae</name>
    <dbReference type="NCBI Taxonomy" id="7048"/>
    <lineage>
        <taxon>Eukaryota</taxon>
        <taxon>Metazoa</taxon>
        <taxon>Ecdysozoa</taxon>
        <taxon>Arthropoda</taxon>
        <taxon>Hexapoda</taxon>
        <taxon>Insecta</taxon>
        <taxon>Pterygota</taxon>
        <taxon>Neoptera</taxon>
        <taxon>Endopterygota</taxon>
        <taxon>Coleoptera</taxon>
        <taxon>Polyphaga</taxon>
        <taxon>Cucujiformia</taxon>
        <taxon>Curculionidae</taxon>
        <taxon>Dryophthorinae</taxon>
        <taxon>Sitophilus</taxon>
    </lineage>
</organism>
<keyword evidence="3" id="KW-1003">Cell membrane</keyword>
<sequence>MSYNEDIPDNPLPFNESYNATMNTTDSIETDEYCVNCIIVPILVISCLISMLVNVVVIASANWIRCPMTPNLKISLSLAAADACSSSMYGLIIFTETYILPDPGVIITIIEMIRLTGIVITVVHLLALSINHYIGILKPLHYNAIVTSKKVCAVLWLLWIFPTITLMSICAAFDRDGELRDNFILNTGNVPGFMTKFNFRMTFSSLFFVPVFIMVVCYTHILIVVKKQQNRWNNLSRIGSTRNKGKPSQKISRERKQLEGNVRAIYTTMLILGSCVIGWTPALLNYILACAEDCYVSGEELIHLNREHEKLILVMRLIDNLLVIMKMLANPIIYSIRMKEIKDGTKRMMLAISGLFCRSDRNHLNSSGYYYQSRLQNSSGTSTLQVQMSLKSSRNGNHVTLNREAENSFL</sequence>
<feature type="transmembrane region" description="Helical" evidence="10">
    <location>
        <begin position="38"/>
        <end position="64"/>
    </location>
</feature>
<dbReference type="InParanoid" id="A0A6J2X7J2"/>
<dbReference type="Proteomes" id="UP000504635">
    <property type="component" value="Unplaced"/>
</dbReference>
<dbReference type="AlphaFoldDB" id="A0A6J2X7J2"/>
<evidence type="ECO:0000256" key="3">
    <source>
        <dbReference type="ARBA" id="ARBA00022475"/>
    </source>
</evidence>
<evidence type="ECO:0000256" key="10">
    <source>
        <dbReference type="SAM" id="Phobius"/>
    </source>
</evidence>
<dbReference type="GeneID" id="115875500"/>
<dbReference type="Pfam" id="PF00001">
    <property type="entry name" value="7tm_1"/>
    <property type="match status" value="1"/>
</dbReference>
<dbReference type="SUPFAM" id="SSF81321">
    <property type="entry name" value="Family A G protein-coupled receptor-like"/>
    <property type="match status" value="1"/>
</dbReference>
<keyword evidence="5 10" id="KW-1133">Transmembrane helix</keyword>
<keyword evidence="4 10" id="KW-0812">Transmembrane</keyword>
<dbReference type="InterPro" id="IPR000276">
    <property type="entry name" value="GPCR_Rhodpsn"/>
</dbReference>
<dbReference type="PRINTS" id="PR00237">
    <property type="entry name" value="GPCRRHODOPSN"/>
</dbReference>
<keyword evidence="6" id="KW-0297">G-protein coupled receptor</keyword>
<keyword evidence="9" id="KW-0807">Transducer</keyword>
<dbReference type="GO" id="GO:0004930">
    <property type="term" value="F:G protein-coupled receptor activity"/>
    <property type="evidence" value="ECO:0007669"/>
    <property type="project" value="UniProtKB-KW"/>
</dbReference>
<feature type="transmembrane region" description="Helical" evidence="10">
    <location>
        <begin position="264"/>
        <end position="288"/>
    </location>
</feature>
<protein>
    <submittedName>
        <fullName evidence="13">Histamine H2 receptor-like</fullName>
    </submittedName>
</protein>
<dbReference type="PANTHER" id="PTHR24249:SF418">
    <property type="entry name" value="G-PROTEIN COUPLED RECEPTORS FAMILY 1 PROFILE DOMAIN-CONTAINING PROTEIN"/>
    <property type="match status" value="1"/>
</dbReference>
<proteinExistence type="inferred from homology"/>
<dbReference type="InterPro" id="IPR017452">
    <property type="entry name" value="GPCR_Rhodpsn_7TM"/>
</dbReference>
<name>A0A6J2X7J2_SITOR</name>
<comment type="subcellular location">
    <subcellularLocation>
        <location evidence="1">Cell membrane</location>
        <topology evidence="1">Multi-pass membrane protein</topology>
    </subcellularLocation>
</comment>
<evidence type="ECO:0000313" key="13">
    <source>
        <dbReference type="RefSeq" id="XP_030746834.1"/>
    </source>
</evidence>
<evidence type="ECO:0000256" key="6">
    <source>
        <dbReference type="ARBA" id="ARBA00023040"/>
    </source>
</evidence>
<dbReference type="KEGG" id="soy:115875500"/>
<keyword evidence="12" id="KW-1185">Reference proteome</keyword>
<dbReference type="PROSITE" id="PS50262">
    <property type="entry name" value="G_PROTEIN_RECEP_F1_2"/>
    <property type="match status" value="1"/>
</dbReference>
<reference evidence="13" key="1">
    <citation type="submission" date="2025-08" db="UniProtKB">
        <authorList>
            <consortium name="RefSeq"/>
        </authorList>
    </citation>
    <scope>IDENTIFICATION</scope>
    <source>
        <tissue evidence="13">Gonads</tissue>
    </source>
</reference>
<evidence type="ECO:0000256" key="1">
    <source>
        <dbReference type="ARBA" id="ARBA00004651"/>
    </source>
</evidence>
<comment type="similarity">
    <text evidence="2">Belongs to the G-protein coupled receptor 1 family.</text>
</comment>
<gene>
    <name evidence="13" type="primary">LOC115875500</name>
</gene>
<accession>A0A6J2X7J2</accession>
<evidence type="ECO:0000256" key="5">
    <source>
        <dbReference type="ARBA" id="ARBA00022989"/>
    </source>
</evidence>
<dbReference type="InterPro" id="IPR050569">
    <property type="entry name" value="TAAR"/>
</dbReference>
<evidence type="ECO:0000256" key="8">
    <source>
        <dbReference type="ARBA" id="ARBA00023170"/>
    </source>
</evidence>
<evidence type="ECO:0000259" key="11">
    <source>
        <dbReference type="PROSITE" id="PS50262"/>
    </source>
</evidence>
<dbReference type="Gene3D" id="1.20.1070.10">
    <property type="entry name" value="Rhodopsin 7-helix transmembrane proteins"/>
    <property type="match status" value="1"/>
</dbReference>
<keyword evidence="8" id="KW-0675">Receptor</keyword>
<keyword evidence="7 10" id="KW-0472">Membrane</keyword>
<dbReference type="RefSeq" id="XP_030746834.1">
    <property type="nucleotide sequence ID" value="XM_030890974.1"/>
</dbReference>
<evidence type="ECO:0000256" key="2">
    <source>
        <dbReference type="ARBA" id="ARBA00010663"/>
    </source>
</evidence>
<dbReference type="OrthoDB" id="9894375at2759"/>